<evidence type="ECO:0000256" key="4">
    <source>
        <dbReference type="ARBA" id="ARBA00023136"/>
    </source>
</evidence>
<feature type="transmembrane region" description="Helical" evidence="6">
    <location>
        <begin position="152"/>
        <end position="172"/>
    </location>
</feature>
<organism evidence="7 8">
    <name type="scientific">Elysia chlorotica</name>
    <name type="common">Eastern emerald elysia</name>
    <name type="synonym">Sea slug</name>
    <dbReference type="NCBI Taxonomy" id="188477"/>
    <lineage>
        <taxon>Eukaryota</taxon>
        <taxon>Metazoa</taxon>
        <taxon>Spiralia</taxon>
        <taxon>Lophotrochozoa</taxon>
        <taxon>Mollusca</taxon>
        <taxon>Gastropoda</taxon>
        <taxon>Heterobranchia</taxon>
        <taxon>Euthyneura</taxon>
        <taxon>Panpulmonata</taxon>
        <taxon>Sacoglossa</taxon>
        <taxon>Placobranchoidea</taxon>
        <taxon>Plakobranchidae</taxon>
        <taxon>Elysia</taxon>
    </lineage>
</organism>
<evidence type="ECO:0000313" key="8">
    <source>
        <dbReference type="Proteomes" id="UP000271974"/>
    </source>
</evidence>
<feature type="transmembrane region" description="Helical" evidence="6">
    <location>
        <begin position="87"/>
        <end position="106"/>
    </location>
</feature>
<dbReference type="PANTHER" id="PTHR23510">
    <property type="entry name" value="INNER MEMBRANE TRANSPORT PROTEIN YAJR"/>
    <property type="match status" value="1"/>
</dbReference>
<feature type="compositionally biased region" description="Polar residues" evidence="5">
    <location>
        <begin position="295"/>
        <end position="307"/>
    </location>
</feature>
<comment type="subcellular location">
    <subcellularLocation>
        <location evidence="1">Membrane</location>
        <topology evidence="1">Multi-pass membrane protein</topology>
    </subcellularLocation>
</comment>
<dbReference type="PANTHER" id="PTHR23510:SF16">
    <property type="entry name" value="MAJOR FACILITATOR SUPERFAMILY (MFS) PROFILE DOMAIN-CONTAINING PROTEIN"/>
    <property type="match status" value="1"/>
</dbReference>
<feature type="compositionally biased region" description="Low complexity" evidence="5">
    <location>
        <begin position="282"/>
        <end position="294"/>
    </location>
</feature>
<dbReference type="AlphaFoldDB" id="A0A433SM06"/>
<feature type="region of interest" description="Disordered" evidence="5">
    <location>
        <begin position="178"/>
        <end position="210"/>
    </location>
</feature>
<evidence type="ECO:0008006" key="9">
    <source>
        <dbReference type="Google" id="ProtNLM"/>
    </source>
</evidence>
<dbReference type="STRING" id="188477.A0A433SM06"/>
<dbReference type="Gene3D" id="1.20.1250.20">
    <property type="entry name" value="MFS general substrate transporter like domains"/>
    <property type="match status" value="1"/>
</dbReference>
<keyword evidence="4 6" id="KW-0472">Membrane</keyword>
<comment type="caution">
    <text evidence="7">The sequence shown here is derived from an EMBL/GenBank/DDBJ whole genome shotgun (WGS) entry which is preliminary data.</text>
</comment>
<evidence type="ECO:0000313" key="7">
    <source>
        <dbReference type="EMBL" id="RUS70209.1"/>
    </source>
</evidence>
<keyword evidence="3 6" id="KW-1133">Transmembrane helix</keyword>
<evidence type="ECO:0000256" key="1">
    <source>
        <dbReference type="ARBA" id="ARBA00004141"/>
    </source>
</evidence>
<keyword evidence="2 6" id="KW-0812">Transmembrane</keyword>
<accession>A0A433SM06</accession>
<feature type="transmembrane region" description="Helical" evidence="6">
    <location>
        <begin position="127"/>
        <end position="146"/>
    </location>
</feature>
<evidence type="ECO:0000256" key="2">
    <source>
        <dbReference type="ARBA" id="ARBA00022692"/>
    </source>
</evidence>
<evidence type="ECO:0000256" key="3">
    <source>
        <dbReference type="ARBA" id="ARBA00022989"/>
    </source>
</evidence>
<dbReference type="EMBL" id="RQTK01001464">
    <property type="protein sequence ID" value="RUS70209.1"/>
    <property type="molecule type" value="Genomic_DNA"/>
</dbReference>
<dbReference type="GO" id="GO:0016020">
    <property type="term" value="C:membrane"/>
    <property type="evidence" value="ECO:0007669"/>
    <property type="project" value="UniProtKB-SubCell"/>
</dbReference>
<sequence length="307" mass="33109">MFSQVCVETMVLPLSLEYLDFGELENSLLYFVCGGEIIIVFVVLTRLTKCISDRVLLLFGGVLILSSNVWLLYFLPRLPKHNRAHNIPIFGVAVVLDVLSLPFLIVCSTSLYSKLTRKATQGLSQGVRRAIVSVGTIMAPLWGSSASTKPDLLIGVLVAIQAFSLVLCVFSYPRLKPTSSTMGDSKDENGSNPSTLHNHRGEPADGPAAAGLSRGIVRADSEKGFEESEEWLGGASINSLPVDRSWQARSHPGEEFFDSQSPRDRASSAATGFVTPYGSLARSSSFRSVQSASSHTGSPQLWGSPTV</sequence>
<evidence type="ECO:0000256" key="6">
    <source>
        <dbReference type="SAM" id="Phobius"/>
    </source>
</evidence>
<gene>
    <name evidence="7" type="ORF">EGW08_022026</name>
</gene>
<dbReference type="InterPro" id="IPR051068">
    <property type="entry name" value="MFS_Domain-Containing_Protein"/>
</dbReference>
<protein>
    <recommendedName>
        <fullName evidence="9">Major facilitator superfamily associated domain-containing protein</fullName>
    </recommendedName>
</protein>
<reference evidence="7 8" key="1">
    <citation type="submission" date="2019-01" db="EMBL/GenBank/DDBJ databases">
        <title>A draft genome assembly of the solar-powered sea slug Elysia chlorotica.</title>
        <authorList>
            <person name="Cai H."/>
            <person name="Li Q."/>
            <person name="Fang X."/>
            <person name="Li J."/>
            <person name="Curtis N.E."/>
            <person name="Altenburger A."/>
            <person name="Shibata T."/>
            <person name="Feng M."/>
            <person name="Maeda T."/>
            <person name="Schwartz J.A."/>
            <person name="Shigenobu S."/>
            <person name="Lundholm N."/>
            <person name="Nishiyama T."/>
            <person name="Yang H."/>
            <person name="Hasebe M."/>
            <person name="Li S."/>
            <person name="Pierce S.K."/>
            <person name="Wang J."/>
        </authorList>
    </citation>
    <scope>NUCLEOTIDE SEQUENCE [LARGE SCALE GENOMIC DNA]</scope>
    <source>
        <strain evidence="7">EC2010</strain>
        <tissue evidence="7">Whole organism of an adult</tissue>
    </source>
</reference>
<dbReference type="OrthoDB" id="370281at2759"/>
<keyword evidence="8" id="KW-1185">Reference proteome</keyword>
<proteinExistence type="predicted"/>
<evidence type="ECO:0000256" key="5">
    <source>
        <dbReference type="SAM" id="MobiDB-lite"/>
    </source>
</evidence>
<feature type="transmembrane region" description="Helical" evidence="6">
    <location>
        <begin position="55"/>
        <end position="75"/>
    </location>
</feature>
<dbReference type="Proteomes" id="UP000271974">
    <property type="component" value="Unassembled WGS sequence"/>
</dbReference>
<feature type="region of interest" description="Disordered" evidence="5">
    <location>
        <begin position="282"/>
        <end position="307"/>
    </location>
</feature>
<dbReference type="SUPFAM" id="SSF103473">
    <property type="entry name" value="MFS general substrate transporter"/>
    <property type="match status" value="1"/>
</dbReference>
<dbReference type="InterPro" id="IPR036259">
    <property type="entry name" value="MFS_trans_sf"/>
</dbReference>
<feature type="transmembrane region" description="Helical" evidence="6">
    <location>
        <begin position="28"/>
        <end position="48"/>
    </location>
</feature>
<name>A0A433SM06_ELYCH</name>